<name>A0A8J7MN88_9RHOB</name>
<accession>A0A8J7MN88</accession>
<feature type="transmembrane region" description="Helical" evidence="1">
    <location>
        <begin position="21"/>
        <end position="43"/>
    </location>
</feature>
<keyword evidence="1" id="KW-0812">Transmembrane</keyword>
<evidence type="ECO:0000313" key="3">
    <source>
        <dbReference type="Proteomes" id="UP000619033"/>
    </source>
</evidence>
<dbReference type="AlphaFoldDB" id="A0A8J7MN88"/>
<reference evidence="2" key="1">
    <citation type="submission" date="2021-01" db="EMBL/GenBank/DDBJ databases">
        <title>Genome seq and assembly of Tabrizicola sp. KVB23.</title>
        <authorList>
            <person name="Chhetri G."/>
        </authorList>
    </citation>
    <scope>NUCLEOTIDE SEQUENCE</scope>
    <source>
        <strain evidence="2">KVB23</strain>
    </source>
</reference>
<sequence length="45" mass="4784">MQTVMEGYRGLSLLVRLNWDVIFTLGTIVVGLLAGGFLGSALLGM</sequence>
<keyword evidence="3" id="KW-1185">Reference proteome</keyword>
<comment type="caution">
    <text evidence="2">The sequence shown here is derived from an EMBL/GenBank/DDBJ whole genome shotgun (WGS) entry which is preliminary data.</text>
</comment>
<dbReference type="EMBL" id="JAESVP010000002">
    <property type="protein sequence ID" value="MBL4927342.1"/>
    <property type="molecule type" value="Genomic_DNA"/>
</dbReference>
<keyword evidence="1" id="KW-1133">Transmembrane helix</keyword>
<dbReference type="Proteomes" id="UP000619033">
    <property type="component" value="Unassembled WGS sequence"/>
</dbReference>
<gene>
    <name evidence="2" type="ORF">JI744_04410</name>
</gene>
<evidence type="ECO:0000313" key="2">
    <source>
        <dbReference type="EMBL" id="MBL4927342.1"/>
    </source>
</evidence>
<dbReference type="RefSeq" id="WP_202658481.1">
    <property type="nucleotide sequence ID" value="NZ_JAESVP010000002.1"/>
</dbReference>
<keyword evidence="1" id="KW-0472">Membrane</keyword>
<evidence type="ECO:0000256" key="1">
    <source>
        <dbReference type="SAM" id="Phobius"/>
    </source>
</evidence>
<proteinExistence type="predicted"/>
<protein>
    <submittedName>
        <fullName evidence="2">Uncharacterized protein</fullName>
    </submittedName>
</protein>
<organism evidence="2 3">
    <name type="scientific">Fuscibacter oryzae</name>
    <dbReference type="NCBI Taxonomy" id="2803939"/>
    <lineage>
        <taxon>Bacteria</taxon>
        <taxon>Pseudomonadati</taxon>
        <taxon>Pseudomonadota</taxon>
        <taxon>Alphaproteobacteria</taxon>
        <taxon>Rhodobacterales</taxon>
        <taxon>Paracoccaceae</taxon>
        <taxon>Fuscibacter</taxon>
    </lineage>
</organism>